<evidence type="ECO:0000313" key="2">
    <source>
        <dbReference type="EMBL" id="NYE82802.1"/>
    </source>
</evidence>
<evidence type="ECO:0000313" key="3">
    <source>
        <dbReference type="Proteomes" id="UP000542125"/>
    </source>
</evidence>
<dbReference type="RefSeq" id="WP_179585966.1">
    <property type="nucleotide sequence ID" value="NZ_JACBYR010000001.1"/>
</dbReference>
<name>A0A7Y9LLQ1_9BURK</name>
<organism evidence="2 3">
    <name type="scientific">Pigmentiphaga litoralis</name>
    <dbReference type="NCBI Taxonomy" id="516702"/>
    <lineage>
        <taxon>Bacteria</taxon>
        <taxon>Pseudomonadati</taxon>
        <taxon>Pseudomonadota</taxon>
        <taxon>Betaproteobacteria</taxon>
        <taxon>Burkholderiales</taxon>
        <taxon>Alcaligenaceae</taxon>
        <taxon>Pigmentiphaga</taxon>
    </lineage>
</organism>
<reference evidence="2 3" key="1">
    <citation type="submission" date="2020-07" db="EMBL/GenBank/DDBJ databases">
        <title>Genomic Encyclopedia of Type Strains, Phase IV (KMG-V): Genome sequencing to study the core and pangenomes of soil and plant-associated prokaryotes.</title>
        <authorList>
            <person name="Whitman W."/>
        </authorList>
    </citation>
    <scope>NUCLEOTIDE SEQUENCE [LARGE SCALE GENOMIC DNA]</scope>
    <source>
        <strain evidence="2 3">SAS40</strain>
    </source>
</reference>
<dbReference type="AlphaFoldDB" id="A0A7Y9LLQ1"/>
<comment type="caution">
    <text evidence="2">The sequence shown here is derived from an EMBL/GenBank/DDBJ whole genome shotgun (WGS) entry which is preliminary data.</text>
</comment>
<feature type="compositionally biased region" description="Low complexity" evidence="1">
    <location>
        <begin position="53"/>
        <end position="67"/>
    </location>
</feature>
<sequence length="127" mass="12638">MPRTPSPLKPLFSAFLLGAATVGILKLLARTPETGSSSPANPADAGNRRSSLRSRPGSRGAARGAKAPYAQALSDTGNGPDERPAGTPAPPEEAKRTSAIGDTFSAGTAGEVTPSADTKGGLGQGGR</sequence>
<protein>
    <submittedName>
        <fullName evidence="2">Uncharacterized protein</fullName>
    </submittedName>
</protein>
<evidence type="ECO:0000256" key="1">
    <source>
        <dbReference type="SAM" id="MobiDB-lite"/>
    </source>
</evidence>
<gene>
    <name evidence="2" type="ORF">FHW18_002073</name>
</gene>
<dbReference type="Proteomes" id="UP000542125">
    <property type="component" value="Unassembled WGS sequence"/>
</dbReference>
<dbReference type="EMBL" id="JACBYR010000001">
    <property type="protein sequence ID" value="NYE82802.1"/>
    <property type="molecule type" value="Genomic_DNA"/>
</dbReference>
<keyword evidence="3" id="KW-1185">Reference proteome</keyword>
<feature type="region of interest" description="Disordered" evidence="1">
    <location>
        <begin position="31"/>
        <end position="127"/>
    </location>
</feature>
<accession>A0A7Y9LLQ1</accession>
<proteinExistence type="predicted"/>